<name>A0A1H9QVC9_9LACT</name>
<proteinExistence type="predicted"/>
<dbReference type="GO" id="GO:0006355">
    <property type="term" value="P:regulation of DNA-templated transcription"/>
    <property type="evidence" value="ECO:0007669"/>
    <property type="project" value="InterPro"/>
</dbReference>
<dbReference type="EMBL" id="FOHA01000002">
    <property type="protein sequence ID" value="SER64406.1"/>
    <property type="molecule type" value="Genomic_DNA"/>
</dbReference>
<dbReference type="InterPro" id="IPR036388">
    <property type="entry name" value="WH-like_DNA-bd_sf"/>
</dbReference>
<evidence type="ECO:0000259" key="4">
    <source>
        <dbReference type="PROSITE" id="PS51372"/>
    </source>
</evidence>
<keyword evidence="6" id="KW-1185">Reference proteome</keyword>
<keyword evidence="2" id="KW-0805">Transcription regulation</keyword>
<reference evidence="5 6" key="1">
    <citation type="submission" date="2016-10" db="EMBL/GenBank/DDBJ databases">
        <authorList>
            <person name="de Groot N.N."/>
        </authorList>
    </citation>
    <scope>NUCLEOTIDE SEQUENCE [LARGE SCALE GENOMIC DNA]</scope>
    <source>
        <strain evidence="5 6">DSM 13760</strain>
    </source>
</reference>
<evidence type="ECO:0000313" key="6">
    <source>
        <dbReference type="Proteomes" id="UP000198948"/>
    </source>
</evidence>
<gene>
    <name evidence="5" type="ORF">SAMN04488559_102307</name>
</gene>
<feature type="domain" description="PRD" evidence="4">
    <location>
        <begin position="276"/>
        <end position="384"/>
    </location>
</feature>
<dbReference type="Pfam" id="PF00874">
    <property type="entry name" value="PRD"/>
    <property type="match status" value="1"/>
</dbReference>
<dbReference type="InterPro" id="IPR036634">
    <property type="entry name" value="PRD_sf"/>
</dbReference>
<dbReference type="Gene3D" id="1.10.1790.10">
    <property type="entry name" value="PRD domain"/>
    <property type="match status" value="1"/>
</dbReference>
<dbReference type="OrthoDB" id="1646817at2"/>
<evidence type="ECO:0000313" key="5">
    <source>
        <dbReference type="EMBL" id="SER64406.1"/>
    </source>
</evidence>
<dbReference type="InterPro" id="IPR050661">
    <property type="entry name" value="BglG_antiterminators"/>
</dbReference>
<dbReference type="PANTHER" id="PTHR30185">
    <property type="entry name" value="CRYPTIC BETA-GLUCOSIDE BGL OPERON ANTITERMINATOR"/>
    <property type="match status" value="1"/>
</dbReference>
<protein>
    <submittedName>
        <fullName evidence="5">Transcriptional antiterminator</fullName>
    </submittedName>
</protein>
<evidence type="ECO:0000256" key="2">
    <source>
        <dbReference type="ARBA" id="ARBA00023015"/>
    </source>
</evidence>
<evidence type="ECO:0000256" key="1">
    <source>
        <dbReference type="ARBA" id="ARBA00022737"/>
    </source>
</evidence>
<dbReference type="Gene3D" id="1.10.10.10">
    <property type="entry name" value="Winged helix-like DNA-binding domain superfamily/Winged helix DNA-binding domain"/>
    <property type="match status" value="2"/>
</dbReference>
<accession>A0A1H9QVC9</accession>
<dbReference type="STRING" id="142588.SAMN04488559_102307"/>
<dbReference type="AlphaFoldDB" id="A0A1H9QVC9"/>
<dbReference type="RefSeq" id="WP_092650289.1">
    <property type="nucleotide sequence ID" value="NZ_FOHA01000002.1"/>
</dbReference>
<dbReference type="SUPFAM" id="SSF63520">
    <property type="entry name" value="PTS-regulatory domain, PRD"/>
    <property type="match status" value="1"/>
</dbReference>
<dbReference type="Proteomes" id="UP000198948">
    <property type="component" value="Unassembled WGS sequence"/>
</dbReference>
<evidence type="ECO:0000256" key="3">
    <source>
        <dbReference type="ARBA" id="ARBA00023163"/>
    </source>
</evidence>
<dbReference type="PANTHER" id="PTHR30185:SF18">
    <property type="entry name" value="TRANSCRIPTIONAL REGULATOR MTLR"/>
    <property type="match status" value="1"/>
</dbReference>
<dbReference type="PROSITE" id="PS51372">
    <property type="entry name" value="PRD_2"/>
    <property type="match status" value="1"/>
</dbReference>
<sequence>MFTHRQLLIISFLLTEGIPLSSSFLSAVLGVSERTIQSEIKEMNQYLPVDETFSISSKKKMNHQELSPATISWLKQLIHENKEINSHNLERKNLILMILFFEKNYLSMEELSKRLFVSKTMIHKEFEHSWKLREFIEVSSKKGLKMKKSESFQRNISAKIFSYSESLVNLLGLPADTQNKFEQVKKITNSLFLAHQYFISGKSLALFQNYLLMTIIRNKMGFHLVEGVDCLPEKPPMSALLNEIILALNEDFSALDIDCIQSKLNELNVTTYVGEIEEIGYYTLIKEKLTIFFSLLDAELGIKIKPSRTWEERFFMHMQKLLIRLDNGSDNDNYLKRKMNQTYPLTFQVLRDYFLPTFEREIPESELSYLVLYFAEFIEADERALDILFITDSLPSVIYHTSELIKKYSGFKVNHIKTVTVYEYLQKPADFEKNYEVMLTTSERVILESNRAFLIKELFNKEDLSLLSEYMSMMIAYRDRRRRQWFHDKFLKNIEIQNISSGNLKMQGITFIGKTITHEITLEEPLIFISSFNKQQASSIEIFQFQKKYRHRSKEIEYIVVSSYNPNEGNIQSFYHELHHLLKINALKKLTK</sequence>
<keyword evidence="1" id="KW-0677">Repeat</keyword>
<dbReference type="InterPro" id="IPR011608">
    <property type="entry name" value="PRD"/>
</dbReference>
<keyword evidence="3" id="KW-0804">Transcription</keyword>
<organism evidence="5 6">
    <name type="scientific">Isobaculum melis</name>
    <dbReference type="NCBI Taxonomy" id="142588"/>
    <lineage>
        <taxon>Bacteria</taxon>
        <taxon>Bacillati</taxon>
        <taxon>Bacillota</taxon>
        <taxon>Bacilli</taxon>
        <taxon>Lactobacillales</taxon>
        <taxon>Carnobacteriaceae</taxon>
        <taxon>Isobaculum</taxon>
    </lineage>
</organism>